<proteinExistence type="predicted"/>
<accession>A0A378JQ52</accession>
<dbReference type="AlphaFoldDB" id="A0A378JQ52"/>
<organism evidence="2 3">
    <name type="scientific">Legionella busanensis</name>
    <dbReference type="NCBI Taxonomy" id="190655"/>
    <lineage>
        <taxon>Bacteria</taxon>
        <taxon>Pseudomonadati</taxon>
        <taxon>Pseudomonadota</taxon>
        <taxon>Gammaproteobacteria</taxon>
        <taxon>Legionellales</taxon>
        <taxon>Legionellaceae</taxon>
        <taxon>Legionella</taxon>
    </lineage>
</organism>
<feature type="chain" id="PRO_5016837236" description="Secreted protein" evidence="1">
    <location>
        <begin position="21"/>
        <end position="134"/>
    </location>
</feature>
<keyword evidence="3" id="KW-1185">Reference proteome</keyword>
<keyword evidence="1" id="KW-0732">Signal</keyword>
<name>A0A378JQ52_9GAMM</name>
<evidence type="ECO:0008006" key="4">
    <source>
        <dbReference type="Google" id="ProtNLM"/>
    </source>
</evidence>
<feature type="signal peptide" evidence="1">
    <location>
        <begin position="1"/>
        <end position="20"/>
    </location>
</feature>
<dbReference type="RefSeq" id="WP_115331650.1">
    <property type="nucleotide sequence ID" value="NZ_CAAAHP010000002.1"/>
</dbReference>
<dbReference type="Proteomes" id="UP000254794">
    <property type="component" value="Unassembled WGS sequence"/>
</dbReference>
<reference evidence="2 3" key="1">
    <citation type="submission" date="2018-06" db="EMBL/GenBank/DDBJ databases">
        <authorList>
            <consortium name="Pathogen Informatics"/>
            <person name="Doyle S."/>
        </authorList>
    </citation>
    <scope>NUCLEOTIDE SEQUENCE [LARGE SCALE GENOMIC DNA]</scope>
    <source>
        <strain evidence="2 3">NCTC13316</strain>
    </source>
</reference>
<evidence type="ECO:0000313" key="3">
    <source>
        <dbReference type="Proteomes" id="UP000254794"/>
    </source>
</evidence>
<protein>
    <recommendedName>
        <fullName evidence="4">Secreted protein</fullName>
    </recommendedName>
</protein>
<sequence length="134" mass="14364">MKTIKLAALASLFVSQMAAALPCDGFEIKLKNDLADDLLVTKIKLHGGKLSPGGIQKLDSKTEQVFTVNNTTNLPMTGELVFHTITLPSKTVKIHFNLANTGLGCSYADTSPASDYSVAASGSLNQLNYTIYNR</sequence>
<evidence type="ECO:0000256" key="1">
    <source>
        <dbReference type="SAM" id="SignalP"/>
    </source>
</evidence>
<dbReference type="EMBL" id="UGOD01000001">
    <property type="protein sequence ID" value="STX52060.1"/>
    <property type="molecule type" value="Genomic_DNA"/>
</dbReference>
<gene>
    <name evidence="2" type="ORF">NCTC13316_02164</name>
</gene>
<evidence type="ECO:0000313" key="2">
    <source>
        <dbReference type="EMBL" id="STX52060.1"/>
    </source>
</evidence>
<dbReference type="OrthoDB" id="5640969at2"/>